<dbReference type="EMBL" id="JAVHNR010000011">
    <property type="protein sequence ID" value="KAK6330946.1"/>
    <property type="molecule type" value="Genomic_DNA"/>
</dbReference>
<evidence type="ECO:0000313" key="3">
    <source>
        <dbReference type="Proteomes" id="UP001313282"/>
    </source>
</evidence>
<feature type="compositionally biased region" description="Basic residues" evidence="1">
    <location>
        <begin position="346"/>
        <end position="359"/>
    </location>
</feature>
<dbReference type="AlphaFoldDB" id="A0AAN8RAN5"/>
<evidence type="ECO:0000256" key="1">
    <source>
        <dbReference type="SAM" id="MobiDB-lite"/>
    </source>
</evidence>
<organism evidence="2 3">
    <name type="scientific">Orbilia javanica</name>
    <dbReference type="NCBI Taxonomy" id="47235"/>
    <lineage>
        <taxon>Eukaryota</taxon>
        <taxon>Fungi</taxon>
        <taxon>Dikarya</taxon>
        <taxon>Ascomycota</taxon>
        <taxon>Pezizomycotina</taxon>
        <taxon>Orbiliomycetes</taxon>
        <taxon>Orbiliales</taxon>
        <taxon>Orbiliaceae</taxon>
        <taxon>Orbilia</taxon>
    </lineage>
</organism>
<keyword evidence="3" id="KW-1185">Reference proteome</keyword>
<evidence type="ECO:0000313" key="2">
    <source>
        <dbReference type="EMBL" id="KAK6330946.1"/>
    </source>
</evidence>
<dbReference type="Proteomes" id="UP001313282">
    <property type="component" value="Unassembled WGS sequence"/>
</dbReference>
<comment type="caution">
    <text evidence="2">The sequence shown here is derived from an EMBL/GenBank/DDBJ whole genome shotgun (WGS) entry which is preliminary data.</text>
</comment>
<feature type="compositionally biased region" description="Basic residues" evidence="1">
    <location>
        <begin position="1"/>
        <end position="23"/>
    </location>
</feature>
<feature type="region of interest" description="Disordered" evidence="1">
    <location>
        <begin position="1"/>
        <end position="32"/>
    </location>
</feature>
<protein>
    <submittedName>
        <fullName evidence="2">Uncharacterized protein</fullName>
    </submittedName>
</protein>
<accession>A0AAN8RAN5</accession>
<name>A0AAN8RAN5_9PEZI</name>
<feature type="compositionally biased region" description="Low complexity" evidence="1">
    <location>
        <begin position="333"/>
        <end position="342"/>
    </location>
</feature>
<gene>
    <name evidence="2" type="ORF">TWF718_003140</name>
</gene>
<reference evidence="2 3" key="1">
    <citation type="submission" date="2019-10" db="EMBL/GenBank/DDBJ databases">
        <authorList>
            <person name="Palmer J.M."/>
        </authorList>
    </citation>
    <scope>NUCLEOTIDE SEQUENCE [LARGE SCALE GENOMIC DNA]</scope>
    <source>
        <strain evidence="2 3">TWF718</strain>
    </source>
</reference>
<proteinExistence type="predicted"/>
<feature type="region of interest" description="Disordered" evidence="1">
    <location>
        <begin position="333"/>
        <end position="363"/>
    </location>
</feature>
<sequence>MPSKWHRRFTSQRAQQRKMHKRQISSTSNSNSISSKVPVMGLFDEYGHSIGLLVDCYLEIRVTELRSFVSLRILFRNKSGPSVHNAIFRARTAAGATVTSAECYVDIEGTAGLEYRDIVNFCHQGTTFECDVGSIPSSRDCVVFLRYEHDLAIENDATVIQFPLPGRRGEKLIARQKSQPALWNASQMFSFIALDIQVSNFPAKITNVSSSHSVYASISGESNATIEIDDYMFQGQDEVMIRILSEPMSSRPTSFHAMPDNNIPVINVVDETASDYNSSIVSGTEALCFDFEGLRSRTPSRPTTPSGAPPTIELERLYSDIWEVNTARLSYSSSGEESISSTRSERLRRRKTTVHKKHNSNISSSTYTDMSEMSWLDDPSDDEVNDEAERIFEEYSLAVPRVVIRDSIAINDEFDVEECKSIKIVRPHRPKLVEVVIPSTDIPNLSLGDFTPPSSPTRSMDHSSQDLLRELDILFDNLNELVEWSPTSYIQLDEKFAGVLGVQLEPLRNHRGAQAHNLPNTASWIREGIWANAITLQFLRCVMDSPFFKTLSEDVRSEYRLLYTLIELPFSSHIQHLTPQASLNRLSEEELMEMAAEVIQEQLIEGDDLSSAPSSNAGERVKKVSNAGIFNDQFICRPLSPPKTPDEEDRKNAELDSYVPPFWSVTVTSPGNHRQLPTTSFGYSSRFSDIKMGQKGDHYWRKVRVLKKPLSRD</sequence>